<evidence type="ECO:0000313" key="3">
    <source>
        <dbReference type="EMBL" id="PKK88762.1"/>
    </source>
</evidence>
<feature type="coiled-coil region" evidence="1">
    <location>
        <begin position="1989"/>
        <end position="2016"/>
    </location>
</feature>
<dbReference type="PANTHER" id="PTHR45615:SF80">
    <property type="entry name" value="GRIP DOMAIN-CONTAINING PROTEIN"/>
    <property type="match status" value="1"/>
</dbReference>
<evidence type="ECO:0000256" key="1">
    <source>
        <dbReference type="SAM" id="Coils"/>
    </source>
</evidence>
<gene>
    <name evidence="3" type="ORF">CVV64_17325</name>
</gene>
<feature type="coiled-coil region" evidence="1">
    <location>
        <begin position="552"/>
        <end position="583"/>
    </location>
</feature>
<protein>
    <submittedName>
        <fullName evidence="3">Uncharacterized protein</fullName>
    </submittedName>
</protein>
<comment type="caution">
    <text evidence="3">The sequence shown here is derived from an EMBL/GenBank/DDBJ whole genome shotgun (WGS) entry which is preliminary data.</text>
</comment>
<proteinExistence type="predicted"/>
<reference evidence="3 4" key="1">
    <citation type="journal article" date="2017" name="ISME J.">
        <title>Potential for microbial H2 and metal transformations associated with novel bacteria and archaea in deep terrestrial subsurface sediments.</title>
        <authorList>
            <person name="Hernsdorf A.W."/>
            <person name="Amano Y."/>
            <person name="Miyakawa K."/>
            <person name="Ise K."/>
            <person name="Suzuki Y."/>
            <person name="Anantharaman K."/>
            <person name="Probst A."/>
            <person name="Burstein D."/>
            <person name="Thomas B.C."/>
            <person name="Banfield J.F."/>
        </authorList>
    </citation>
    <scope>NUCLEOTIDE SEQUENCE [LARGE SCALE GENOMIC DNA]</scope>
    <source>
        <strain evidence="3">HGW-Wallbacteria-1</strain>
    </source>
</reference>
<feature type="region of interest" description="Disordered" evidence="2">
    <location>
        <begin position="2335"/>
        <end position="2360"/>
    </location>
</feature>
<sequence length="2360" mass="265573">MARKTAKSRKKSVARKVDVSGEKKALNIETDIETGIDANIETDIETGIDANIETDIETDIDAGIDAEVQADIEAVVGADIQSCSMHTAAALSANTLSEMARILDALQKQGYRLGKLKNLSKLEIKEARALFETFISAVALAEELGDKLAAAAPFLSGRKVSGLRNRLKNPLEAHRLVQEINSLEEKASARYEQMLLEMREFQARGYAVEHIIEALNSGKNGVQKMVETAREAFQEAEPLRSRFEALDHNSFPQEAAQVRAALADLKRIDWAKTRIQELENLSNTRGRDLEERIASLDDRGFDTGRLSLARGLDLITMESWVNEYEDLAARRPELENRLKVCDFSSWPGLLDELGEILPDPYRYEELDNLLETHEGVVAQERDALVRKLASMGEEFTGRDSSAIAQANVETLRGWASDSGEAFRVSRETLEALDKIDTTLFGALAEKVRQLASRRETVSAAAAELSILRSRVQGAESALEREIEAVQESGYSVYLLVESAGRDLATRFAGLEEIRRRVAGLQEVGGALEKLDTSLFIEEGSLLRASLKSPEDLEMIQARFGELQESVRRVRQELEREIATLGEQGCDVSSLESAMEENDLFYARNAVEGFRASMNATDSLRQQVLAMRCDSLAAECDAILESLRDPSMASCVADRVEGLSQRADARRESFLGRISDLAASGFVVDFISLAAMDLDSLEKAFREISLAVTRADDLRDRLDALDTSCHITSADRIRKLLRRPSEVRAASVALERLEAKVQAERQELVDKVRELATMGFSVGSLMTIVQEKSAIHARAAILDFNVKADTARAMMSEISLVDSRTFPTEARQLEGLARDPGRLEELRELLHTVRVRERTRIAEVESEAASLREEGFIFPDLPEGSLFDKRQALNGIRESVSRARSLMQKLSGLDTTLFTEASEEVSRSLTDISRLRDGRLALVELESRIRGARRELDERVALYRRRGYAVDSLPLSAPMAQLSASLDGFASSVMTLEAMARELEALDTSLFPSEKLRVLKELRDPSAMERAHAEVAGLARRIELEREALAGRVLNLADRGFMVPPVEDLIIDRLSNVTMRVRRLEQSAEEAHRLLTRLDNLDAYPFPEEENRVRGLIMDLTSLPEARAALDTLDRHCREAMERARARVDGYRREGLIVDTLLSSLASGSLRRINESLAGFEENLARLRTSTFRLANFQSRVFQEQCDEIRLLLADPSAVDRVEAALAILEELTGEAFGELATLVEDYRGRGLMVEVLEKALCGDLDTAMETFQSYQADLDHCEELRRTINTADTSIFQEQTQNILDSLKDPSNHRDASARFRDILEKVREEDSRLKALLRGWKDTGFDISSLRGAEVFSLARKKVSYASFADAVENLRDLEAEIRGCADAVDEKVIGRAIRFLRNPARLNDARRLRDEIVKMAETRRNRERRADELSGLLESLDTSIFAEDRDRIINLLRGRSELEKAEASIESLINRINDELKGYSEFIRSMEVAGYDTLRLRRAREEGSTIRELWEMVELFRADVSHLQRLQNQLEGMDTTLFQPQARVIVSKCKSPDLIPEIEDNLANLADMILRKGEAQSSETAEFRQEGFMVSALDEVGLTQAEREERIRGFRVRAGHARGLMGSLKSRDYSPFTADLEALAELCRDPDSLDQAERLISIIDEKSRSFREELEFRTENLLQRGFLVDTADLGDRTLLQMARTLETMEESAARLTDARSRLEALPKVLFGQEVTGLLPFLTDLRAVAPLREALEYLELRYSTMLSVMDSIIQRYGDEGYTTESLEDARNSAPETFGETLADYEKRVSDLMRVRVRLRPLQPEVCMKNYTEKSAVLYDTSRVSEAHELLNEAAAAFQSLKDRRIESIRGFAEKGFMIRDRLVTEFRAISSNEELTLRWEEMSGRIARLSRIQERLSALDCGKVMVAEVTALLRVARDPDRVEEAERGAAGLESALRNSRREMVARIAAMGSQGYSFKIPQGGIDSMTFSDLERLLEDLEDRESRVAALLRDLERYREIPSCAAEVEELSALVRDLSEVGTLEEKFRNLAVKVSQYFRKLMESFEARGLAVESLRMSLSEPVDVIHRVFHRYEAQAREMDRLSEIIASQDNTCYEEELRPVQEMLKDPSLAASAGQALEGLVRRMQSEDEEYDFETQWFTKRGFDTSRLREASRATKANRAKRRALMSEFREKVTRCERYSRVLDSLEAVFSEIDISTEREQLTHPFNIVAFEKRLKSLTAKVYERANMRLSRWKGYGFGWGSLMEGLARDAALFAESFARYEKAAAEAAAYMDAASASRTLSKDPAFKAISLALRNPLALSAVKEELDSLFRSYSIPGPGSEADEEALKGEWGAHGVKGEDR</sequence>
<accession>A0A2N1PKF5</accession>
<keyword evidence="1" id="KW-0175">Coiled coil</keyword>
<feature type="coiled-coil region" evidence="1">
    <location>
        <begin position="742"/>
        <end position="769"/>
    </location>
</feature>
<organism evidence="3 4">
    <name type="scientific">Candidatus Wallbacteria bacterium HGW-Wallbacteria-1</name>
    <dbReference type="NCBI Taxonomy" id="2013854"/>
    <lineage>
        <taxon>Bacteria</taxon>
        <taxon>Candidatus Walliibacteriota</taxon>
    </lineage>
</organism>
<dbReference type="Proteomes" id="UP000233256">
    <property type="component" value="Unassembled WGS sequence"/>
</dbReference>
<feature type="coiled-coil region" evidence="1">
    <location>
        <begin position="1453"/>
        <end position="1480"/>
    </location>
</feature>
<name>A0A2N1PKF5_9BACT</name>
<evidence type="ECO:0000256" key="2">
    <source>
        <dbReference type="SAM" id="MobiDB-lite"/>
    </source>
</evidence>
<dbReference type="EMBL" id="PGXC01000035">
    <property type="protein sequence ID" value="PKK88762.1"/>
    <property type="molecule type" value="Genomic_DNA"/>
</dbReference>
<evidence type="ECO:0000313" key="4">
    <source>
        <dbReference type="Proteomes" id="UP000233256"/>
    </source>
</evidence>
<dbReference type="PANTHER" id="PTHR45615">
    <property type="entry name" value="MYOSIN HEAVY CHAIN, NON-MUSCLE"/>
    <property type="match status" value="1"/>
</dbReference>